<dbReference type="Proteomes" id="UP000192220">
    <property type="component" value="Unplaced"/>
</dbReference>
<keyword evidence="3" id="KW-0539">Nucleus</keyword>
<evidence type="ECO:0000313" key="9">
    <source>
        <dbReference type="RefSeq" id="XP_013855487.1"/>
    </source>
</evidence>
<evidence type="ECO:0000256" key="1">
    <source>
        <dbReference type="ARBA" id="ARBA00022618"/>
    </source>
</evidence>
<dbReference type="InterPro" id="IPR018605">
    <property type="entry name" value="Sororin"/>
</dbReference>
<evidence type="ECO:0000256" key="2">
    <source>
        <dbReference type="ARBA" id="ARBA00022776"/>
    </source>
</evidence>
<keyword evidence="2" id="KW-0498">Mitosis</keyword>
<dbReference type="InterPro" id="IPR057337">
    <property type="entry name" value="Sororin_C"/>
</dbReference>
<proteinExistence type="inferred from homology"/>
<dbReference type="CTD" id="113130"/>
<dbReference type="FunCoup" id="A0A2I4AJ25">
    <property type="interactions" value="518"/>
</dbReference>
<organism evidence="8 9">
    <name type="scientific">Austrofundulus limnaeus</name>
    <name type="common">Annual killifish</name>
    <dbReference type="NCBI Taxonomy" id="52670"/>
    <lineage>
        <taxon>Eukaryota</taxon>
        <taxon>Metazoa</taxon>
        <taxon>Chordata</taxon>
        <taxon>Craniata</taxon>
        <taxon>Vertebrata</taxon>
        <taxon>Euteleostomi</taxon>
        <taxon>Actinopterygii</taxon>
        <taxon>Neopterygii</taxon>
        <taxon>Teleostei</taxon>
        <taxon>Neoteleostei</taxon>
        <taxon>Acanthomorphata</taxon>
        <taxon>Ovalentaria</taxon>
        <taxon>Atherinomorphae</taxon>
        <taxon>Cyprinodontiformes</taxon>
        <taxon>Rivulidae</taxon>
        <taxon>Austrofundulus</taxon>
    </lineage>
</organism>
<comment type="similarity">
    <text evidence="5">Belongs to the sororin family.</text>
</comment>
<feature type="region of interest" description="Disordered" evidence="6">
    <location>
        <begin position="179"/>
        <end position="198"/>
    </location>
</feature>
<dbReference type="GO" id="GO:0007064">
    <property type="term" value="P:mitotic sister chromatid cohesion"/>
    <property type="evidence" value="ECO:0007669"/>
    <property type="project" value="TreeGrafter"/>
</dbReference>
<evidence type="ECO:0000259" key="7">
    <source>
        <dbReference type="Pfam" id="PF25220"/>
    </source>
</evidence>
<feature type="region of interest" description="Disordered" evidence="6">
    <location>
        <begin position="1"/>
        <end position="169"/>
    </location>
</feature>
<feature type="compositionally biased region" description="Polar residues" evidence="6">
    <location>
        <begin position="180"/>
        <end position="198"/>
    </location>
</feature>
<keyword evidence="1" id="KW-0132">Cell division</keyword>
<protein>
    <submittedName>
        <fullName evidence="9">Sororin</fullName>
    </submittedName>
</protein>
<evidence type="ECO:0000256" key="6">
    <source>
        <dbReference type="SAM" id="MobiDB-lite"/>
    </source>
</evidence>
<keyword evidence="8" id="KW-1185">Reference proteome</keyword>
<dbReference type="GO" id="GO:0007080">
    <property type="term" value="P:mitotic metaphase chromosome alignment"/>
    <property type="evidence" value="ECO:0007669"/>
    <property type="project" value="TreeGrafter"/>
</dbReference>
<reference evidence="9" key="1">
    <citation type="submission" date="2025-08" db="UniProtKB">
        <authorList>
            <consortium name="RefSeq"/>
        </authorList>
    </citation>
    <scope>IDENTIFICATION</scope>
    <source>
        <strain evidence="9">Quisiro</strain>
        <tissue evidence="9">Liver</tissue>
    </source>
</reference>
<dbReference type="PANTHER" id="PTHR31092">
    <property type="entry name" value="SORORIN"/>
    <property type="match status" value="1"/>
</dbReference>
<feature type="compositionally biased region" description="Basic and acidic residues" evidence="6">
    <location>
        <begin position="155"/>
        <end position="169"/>
    </location>
</feature>
<dbReference type="GO" id="GO:0006302">
    <property type="term" value="P:double-strand break repair"/>
    <property type="evidence" value="ECO:0007669"/>
    <property type="project" value="TreeGrafter"/>
</dbReference>
<dbReference type="OrthoDB" id="9949198at2759"/>
<evidence type="ECO:0000256" key="5">
    <source>
        <dbReference type="ARBA" id="ARBA00093465"/>
    </source>
</evidence>
<dbReference type="KEGG" id="alim:106511289"/>
<dbReference type="AlphaFoldDB" id="A0A2I4AJ25"/>
<dbReference type="GeneID" id="106511289"/>
<dbReference type="GO" id="GO:0005634">
    <property type="term" value="C:nucleus"/>
    <property type="evidence" value="ECO:0007669"/>
    <property type="project" value="UniProtKB-SubCell"/>
</dbReference>
<dbReference type="PANTHER" id="PTHR31092:SF2">
    <property type="entry name" value="SORORIN"/>
    <property type="match status" value="1"/>
</dbReference>
<dbReference type="InParanoid" id="A0A2I4AJ25"/>
<dbReference type="Pfam" id="PF25220">
    <property type="entry name" value="Sororin_C"/>
    <property type="match status" value="1"/>
</dbReference>
<dbReference type="GO" id="GO:0031536">
    <property type="term" value="P:positive regulation of exit from mitosis"/>
    <property type="evidence" value="ECO:0007669"/>
    <property type="project" value="TreeGrafter"/>
</dbReference>
<dbReference type="RefSeq" id="XP_013855487.1">
    <property type="nucleotide sequence ID" value="XM_014000033.1"/>
</dbReference>
<keyword evidence="4" id="KW-0131">Cell cycle</keyword>
<dbReference type="GO" id="GO:0051301">
    <property type="term" value="P:cell division"/>
    <property type="evidence" value="ECO:0007669"/>
    <property type="project" value="UniProtKB-KW"/>
</dbReference>
<sequence length="261" mass="28980">MNEAGMTEATSGPRPRRSPRLVSPQAAPLESDNKMALGAKRLITVRKIAPRKTAAPSEHDKENTPNRAEPNQDNTPNRSEQHVQQKKQKLGTPDPVSGRRPSPSSAGRKKQQPQAHVPSPILPSTPPVSSRTQLPAADPEDPVWAQKVRRSYTRLSDRSVHSPEPRETLFGFERLKTPEVASSRTEQSRTALEGSGSSFTSLLEAEECCTEPDPNIPGVAVVKERRRRRKVPQINPEELDALAARMNQEFREAEEFELVVE</sequence>
<dbReference type="STRING" id="52670.A0A2I4AJ25"/>
<gene>
    <name evidence="9" type="primary">cdca5</name>
</gene>
<accession>A0A2I4AJ25</accession>
<evidence type="ECO:0000256" key="3">
    <source>
        <dbReference type="ARBA" id="ARBA00023242"/>
    </source>
</evidence>
<feature type="domain" description="Sororin C-terminal region" evidence="7">
    <location>
        <begin position="238"/>
        <end position="261"/>
    </location>
</feature>
<evidence type="ECO:0000256" key="4">
    <source>
        <dbReference type="ARBA" id="ARBA00023306"/>
    </source>
</evidence>
<feature type="compositionally biased region" description="Low complexity" evidence="6">
    <location>
        <begin position="93"/>
        <end position="106"/>
    </location>
</feature>
<name>A0A2I4AJ25_AUSLI</name>
<feature type="compositionally biased region" description="Polar residues" evidence="6">
    <location>
        <begin position="65"/>
        <end position="78"/>
    </location>
</feature>
<evidence type="ECO:0000313" key="8">
    <source>
        <dbReference type="Proteomes" id="UP000192220"/>
    </source>
</evidence>